<dbReference type="AlphaFoldDB" id="A0A7S0XLA5"/>
<organism evidence="2">
    <name type="scientific">Mantoniella antarctica</name>
    <dbReference type="NCBI Taxonomy" id="81844"/>
    <lineage>
        <taxon>Eukaryota</taxon>
        <taxon>Viridiplantae</taxon>
        <taxon>Chlorophyta</taxon>
        <taxon>Mamiellophyceae</taxon>
        <taxon>Mamiellales</taxon>
        <taxon>Mamiellaceae</taxon>
        <taxon>Mantoniella</taxon>
    </lineage>
</organism>
<evidence type="ECO:0008006" key="3">
    <source>
        <dbReference type="Google" id="ProtNLM"/>
    </source>
</evidence>
<feature type="compositionally biased region" description="Basic and acidic residues" evidence="1">
    <location>
        <begin position="96"/>
        <end position="105"/>
    </location>
</feature>
<feature type="compositionally biased region" description="Gly residues" evidence="1">
    <location>
        <begin position="138"/>
        <end position="151"/>
    </location>
</feature>
<dbReference type="SUPFAM" id="SSF48452">
    <property type="entry name" value="TPR-like"/>
    <property type="match status" value="1"/>
</dbReference>
<feature type="region of interest" description="Disordered" evidence="1">
    <location>
        <begin position="132"/>
        <end position="153"/>
    </location>
</feature>
<dbReference type="EMBL" id="HBFC01037871">
    <property type="protein sequence ID" value="CAD8723259.1"/>
    <property type="molecule type" value="Transcribed_RNA"/>
</dbReference>
<dbReference type="InterPro" id="IPR011990">
    <property type="entry name" value="TPR-like_helical_dom_sf"/>
</dbReference>
<sequence>MLATATMSSGSVCAASSARAATFCRVARAPSAAAAATVVRSSPMGGFMGGYAGKRGSTAKQCAGRRRAVHPEAAAKSAGPNPRGGKKMSNKKISKKRNEFIEQDNEKDALAAQMREASMKANKNAKANAVFLPTGSEQDGGSGTTAAGAGGPSFDEKLRAVREEGEAVRQARAAATPSGTLMDSVVAGSAGRGLPSLPGGSKSIYDAPPQSKGTSPGGITIGQLGEKTDEDEGVKGFVRIGAGFIALGLLVVFIPSDDFRPAQSSRSQQGALTPEVMEQVRKQADELTKALASSPEDIEKLKGAAESYVVLEEYLAAAPLLERLLELEPSVDNAGNLADVWNAAKKPFKAAEVYRNAVESEWSGPRPSPTLLKGLVDSLDKDGRYGLSLSFIRDYQEKGYCDDVDSKLLVARVYSGWKGHGKDAEETYQAVITAHPDDFRGYLAKGVFLREVGKPEPADALFRQAKSLAPREMAEVVASVVQQAKATNK</sequence>
<evidence type="ECO:0000313" key="2">
    <source>
        <dbReference type="EMBL" id="CAD8723259.1"/>
    </source>
</evidence>
<dbReference type="Gene3D" id="1.25.40.10">
    <property type="entry name" value="Tetratricopeptide repeat domain"/>
    <property type="match status" value="1"/>
</dbReference>
<evidence type="ECO:0000256" key="1">
    <source>
        <dbReference type="SAM" id="MobiDB-lite"/>
    </source>
</evidence>
<feature type="compositionally biased region" description="Basic residues" evidence="1">
    <location>
        <begin position="84"/>
        <end position="95"/>
    </location>
</feature>
<protein>
    <recommendedName>
        <fullName evidence="3">Tetratricopeptide repeat-like domain-containing protein</fullName>
    </recommendedName>
</protein>
<reference evidence="2" key="1">
    <citation type="submission" date="2021-01" db="EMBL/GenBank/DDBJ databases">
        <authorList>
            <person name="Corre E."/>
            <person name="Pelletier E."/>
            <person name="Niang G."/>
            <person name="Scheremetjew M."/>
            <person name="Finn R."/>
            <person name="Kale V."/>
            <person name="Holt S."/>
            <person name="Cochrane G."/>
            <person name="Meng A."/>
            <person name="Brown T."/>
            <person name="Cohen L."/>
        </authorList>
    </citation>
    <scope>NUCLEOTIDE SEQUENCE</scope>
    <source>
        <strain evidence="2">SL-175</strain>
    </source>
</reference>
<feature type="region of interest" description="Disordered" evidence="1">
    <location>
        <begin position="66"/>
        <end position="105"/>
    </location>
</feature>
<proteinExistence type="predicted"/>
<gene>
    <name evidence="2" type="ORF">MANT1106_LOCUS22475</name>
</gene>
<feature type="region of interest" description="Disordered" evidence="1">
    <location>
        <begin position="197"/>
        <end position="227"/>
    </location>
</feature>
<accession>A0A7S0XLA5</accession>
<name>A0A7S0XLA5_9CHLO</name>